<dbReference type="HOGENOM" id="CLU_837211_0_0_1"/>
<evidence type="ECO:0000313" key="3">
    <source>
        <dbReference type="Proteomes" id="UP000014071"/>
    </source>
</evidence>
<dbReference type="InterPro" id="IPR036412">
    <property type="entry name" value="HAD-like_sf"/>
</dbReference>
<dbReference type="SUPFAM" id="SSF56784">
    <property type="entry name" value="HAD-like"/>
    <property type="match status" value="1"/>
</dbReference>
<dbReference type="InterPro" id="IPR006357">
    <property type="entry name" value="HAD-SF_hydro_IIA"/>
</dbReference>
<proteinExistence type="predicted"/>
<dbReference type="EMBL" id="DF238821">
    <property type="protein sequence ID" value="GAC98821.1"/>
    <property type="molecule type" value="Genomic_DNA"/>
</dbReference>
<dbReference type="eggNOG" id="KOG3040">
    <property type="taxonomic scope" value="Eukaryota"/>
</dbReference>
<dbReference type="InterPro" id="IPR023214">
    <property type="entry name" value="HAD_sf"/>
</dbReference>
<name>R9PBU2_PSEHS</name>
<evidence type="ECO:0000313" key="2">
    <source>
        <dbReference type="EMBL" id="GAC98821.1"/>
    </source>
</evidence>
<dbReference type="PANTHER" id="PTHR19288">
    <property type="entry name" value="4-NITROPHENYLPHOSPHATASE-RELATED"/>
    <property type="match status" value="1"/>
</dbReference>
<feature type="region of interest" description="Disordered" evidence="1">
    <location>
        <begin position="360"/>
        <end position="382"/>
    </location>
</feature>
<feature type="compositionally biased region" description="Basic and acidic residues" evidence="1">
    <location>
        <begin position="360"/>
        <end position="369"/>
    </location>
</feature>
<keyword evidence="3" id="KW-1185">Reference proteome</keyword>
<dbReference type="OrthoDB" id="426235at2759"/>
<dbReference type="Gene3D" id="3.40.50.1000">
    <property type="entry name" value="HAD superfamily/HAD-like"/>
    <property type="match status" value="2"/>
</dbReference>
<dbReference type="Pfam" id="PF13344">
    <property type="entry name" value="Hydrolase_6"/>
    <property type="match status" value="1"/>
</dbReference>
<feature type="compositionally biased region" description="Low complexity" evidence="1">
    <location>
        <begin position="303"/>
        <end position="312"/>
    </location>
</feature>
<dbReference type="GO" id="GO:0016791">
    <property type="term" value="F:phosphatase activity"/>
    <property type="evidence" value="ECO:0007669"/>
    <property type="project" value="TreeGrafter"/>
</dbReference>
<protein>
    <submittedName>
        <fullName evidence="2">Haloacid dehalogenase-like hydrolase domain-containing protein 2</fullName>
    </submittedName>
</protein>
<feature type="region of interest" description="Disordered" evidence="1">
    <location>
        <begin position="296"/>
        <end position="320"/>
    </location>
</feature>
<dbReference type="STRING" id="1305764.R9PBU2"/>
<dbReference type="GeneID" id="24111687"/>
<dbReference type="PANTHER" id="PTHR19288:SF46">
    <property type="entry name" value="HALOACID DEHALOGENASE-LIKE HYDROLASE DOMAIN-CONTAINING PROTEIN 2"/>
    <property type="match status" value="1"/>
</dbReference>
<keyword evidence="2" id="KW-0378">Hydrolase</keyword>
<dbReference type="Proteomes" id="UP000014071">
    <property type="component" value="Unassembled WGS sequence"/>
</dbReference>
<accession>R9PBU2</accession>
<evidence type="ECO:0000256" key="1">
    <source>
        <dbReference type="SAM" id="MobiDB-lite"/>
    </source>
</evidence>
<reference evidence="3" key="1">
    <citation type="journal article" date="2013" name="Genome Announc.">
        <title>Draft genome sequence of the basidiomycetous yeast-like fungus Pseudozyma hubeiensis SY62, which produces an abundant amount of the biosurfactant mannosylerythritol lipids.</title>
        <authorList>
            <person name="Konishi M."/>
            <person name="Hatada Y."/>
            <person name="Horiuchi J."/>
        </authorList>
    </citation>
    <scope>NUCLEOTIDE SEQUENCE [LARGE SCALE GENOMIC DNA]</scope>
    <source>
        <strain evidence="3">SY62</strain>
    </source>
</reference>
<dbReference type="GO" id="GO:0005737">
    <property type="term" value="C:cytoplasm"/>
    <property type="evidence" value="ECO:0007669"/>
    <property type="project" value="TreeGrafter"/>
</dbReference>
<organism evidence="2 3">
    <name type="scientific">Pseudozyma hubeiensis (strain SY62)</name>
    <name type="common">Yeast</name>
    <dbReference type="NCBI Taxonomy" id="1305764"/>
    <lineage>
        <taxon>Eukaryota</taxon>
        <taxon>Fungi</taxon>
        <taxon>Dikarya</taxon>
        <taxon>Basidiomycota</taxon>
        <taxon>Ustilaginomycotina</taxon>
        <taxon>Ustilaginomycetes</taxon>
        <taxon>Ustilaginales</taxon>
        <taxon>Ustilaginaceae</taxon>
        <taxon>Pseudozyma</taxon>
    </lineage>
</organism>
<dbReference type="RefSeq" id="XP_012192408.1">
    <property type="nucleotide sequence ID" value="XM_012337018.1"/>
</dbReference>
<sequence>MTKLVRSLRHLPTSASAQHCIRSMVNQMDSTRYNVLIDLNGTCHISDEPTPGAVEAMQKLRAAQHKFPDRLNLRFCSNTSKESSHSLLSRLRRVGFGADLVTAHDVFTSLDAAIRLVSRRNLRPLLLLSSSAQASFMEAEPLAKACFFASPELDPARMSAEQRFRLRACNAVVVGLCPELMTQKWLDEAFRLLSGEYGATQQVALIATHRALYHRPSEGAPLSMGPGAFVAALEAACHRDASSTTICGKPSEAFLRECIAGMMSRAEERMDSYTNIIFVLASSERATTRAEIGQRMRRTTTLRRGSIASSRASSDDERSSEDGLQCMCAFDASEGSTPDFKKICGDIRCIKRVECPLAERKEASKRPDVSEEDPEFYSGQQY</sequence>
<dbReference type="AlphaFoldDB" id="R9PBU2"/>
<gene>
    <name evidence="2" type="ORF">PHSY_006416</name>
</gene>